<reference evidence="1 2" key="1">
    <citation type="submission" date="2017-07" db="EMBL/GenBank/DDBJ databases">
        <authorList>
            <person name="Talla V."/>
            <person name="Backstrom N."/>
        </authorList>
    </citation>
    <scope>NUCLEOTIDE SEQUENCE [LARGE SCALE GENOMIC DNA]</scope>
</reference>
<keyword evidence="2" id="KW-1185">Reference proteome</keyword>
<dbReference type="AlphaFoldDB" id="A0A5E4QIW6"/>
<gene>
    <name evidence="1" type="ORF">LSINAPIS_LOCUS9345</name>
</gene>
<sequence>MKNIDKLLFLKNNIPDKEFYLVNCMVYHDGGHICHRNNGSDNQGHAKLVDTANIVRPQEDNVLSQDEYLCEESKERNVACDLNRYVPYISGLKQKEPIISDDKILLKTGTYLVTLKYTCVGSWCGYVGNYSQTRRAYNPPGGSIYRCYYAKQQQICKELYPSGKRSVYNERDWLST</sequence>
<dbReference type="EMBL" id="FZQP02003445">
    <property type="protein sequence ID" value="VVC98231.1"/>
    <property type="molecule type" value="Genomic_DNA"/>
</dbReference>
<accession>A0A5E4QIW6</accession>
<dbReference type="Proteomes" id="UP000324832">
    <property type="component" value="Unassembled WGS sequence"/>
</dbReference>
<evidence type="ECO:0000313" key="2">
    <source>
        <dbReference type="Proteomes" id="UP000324832"/>
    </source>
</evidence>
<evidence type="ECO:0000313" key="1">
    <source>
        <dbReference type="EMBL" id="VVC98231.1"/>
    </source>
</evidence>
<name>A0A5E4QIW6_9NEOP</name>
<protein>
    <submittedName>
        <fullName evidence="1">Uncharacterized protein</fullName>
    </submittedName>
</protein>
<organism evidence="1 2">
    <name type="scientific">Leptidea sinapis</name>
    <dbReference type="NCBI Taxonomy" id="189913"/>
    <lineage>
        <taxon>Eukaryota</taxon>
        <taxon>Metazoa</taxon>
        <taxon>Ecdysozoa</taxon>
        <taxon>Arthropoda</taxon>
        <taxon>Hexapoda</taxon>
        <taxon>Insecta</taxon>
        <taxon>Pterygota</taxon>
        <taxon>Neoptera</taxon>
        <taxon>Endopterygota</taxon>
        <taxon>Lepidoptera</taxon>
        <taxon>Glossata</taxon>
        <taxon>Ditrysia</taxon>
        <taxon>Papilionoidea</taxon>
        <taxon>Pieridae</taxon>
        <taxon>Dismorphiinae</taxon>
        <taxon>Leptidea</taxon>
    </lineage>
</organism>
<proteinExistence type="predicted"/>